<accession>A0A0C9RI02</accession>
<dbReference type="InterPro" id="IPR036390">
    <property type="entry name" value="WH_DNA-bd_sf"/>
</dbReference>
<dbReference type="Pfam" id="PF00538">
    <property type="entry name" value="Linker_histone"/>
    <property type="match status" value="1"/>
</dbReference>
<feature type="domain" description="H15" evidence="8">
    <location>
        <begin position="29"/>
        <end position="99"/>
    </location>
</feature>
<dbReference type="GO" id="GO:0031492">
    <property type="term" value="F:nucleosomal DNA binding"/>
    <property type="evidence" value="ECO:0007669"/>
    <property type="project" value="TreeGrafter"/>
</dbReference>
<dbReference type="InterPro" id="IPR005819">
    <property type="entry name" value="H1/H5"/>
</dbReference>
<proteinExistence type="inferred from homology"/>
<evidence type="ECO:0000256" key="2">
    <source>
        <dbReference type="ARBA" id="ARBA00004286"/>
    </source>
</evidence>
<evidence type="ECO:0000256" key="5">
    <source>
        <dbReference type="ARBA" id="ARBA00023242"/>
    </source>
</evidence>
<dbReference type="Gene3D" id="1.10.10.10">
    <property type="entry name" value="Winged helix-like DNA-binding domain superfamily/Winged helix DNA-binding domain"/>
    <property type="match status" value="1"/>
</dbReference>
<feature type="region of interest" description="Disordered" evidence="7">
    <location>
        <begin position="100"/>
        <end position="219"/>
    </location>
</feature>
<evidence type="ECO:0000256" key="3">
    <source>
        <dbReference type="ARBA" id="ARBA00022454"/>
    </source>
</evidence>
<dbReference type="GO" id="GO:0003690">
    <property type="term" value="F:double-stranded DNA binding"/>
    <property type="evidence" value="ECO:0007669"/>
    <property type="project" value="TreeGrafter"/>
</dbReference>
<dbReference type="InterPro" id="IPR005818">
    <property type="entry name" value="Histone_H1/H5_H15"/>
</dbReference>
<evidence type="ECO:0000259" key="8">
    <source>
        <dbReference type="PROSITE" id="PS51504"/>
    </source>
</evidence>
<sequence length="219" mass="22902">MASTEGAAPPAVAKEKKPRAPKGSKPAPSHPTYLQMIAEAITTLKERNGSSHYAIANFIDGKYKSKLPANYKKLLTGQLRKLAKSGKLTKVKGSFKLSAEAKKPVKPKPVKAAKAVKAPVKKPASAKPKAKPKSAVKKVAAKPKAAAKPAAKVAKVPKVPKEKKPAVPAAAKKVEKPAAKKVAAPKKAAPATKPVKKPAKKAAAPKPKSVKKTPKKVKK</sequence>
<comment type="subcellular location">
    <subcellularLocation>
        <location evidence="2">Chromosome</location>
    </subcellularLocation>
    <subcellularLocation>
        <location evidence="1 6">Nucleus</location>
    </subcellularLocation>
</comment>
<dbReference type="PANTHER" id="PTHR11467:SF131">
    <property type="entry name" value="HISTONE H1"/>
    <property type="match status" value="1"/>
</dbReference>
<keyword evidence="3 6" id="KW-0158">Chromosome</keyword>
<evidence type="ECO:0000256" key="7">
    <source>
        <dbReference type="SAM" id="MobiDB-lite"/>
    </source>
</evidence>
<evidence type="ECO:0000313" key="9">
    <source>
        <dbReference type="EMBL" id="JAG86091.1"/>
    </source>
</evidence>
<dbReference type="SUPFAM" id="SSF46785">
    <property type="entry name" value="Winged helix' DNA-binding domain"/>
    <property type="match status" value="1"/>
</dbReference>
<feature type="compositionally biased region" description="Basic residues" evidence="7">
    <location>
        <begin position="208"/>
        <end position="219"/>
    </location>
</feature>
<dbReference type="GO" id="GO:0045910">
    <property type="term" value="P:negative regulation of DNA recombination"/>
    <property type="evidence" value="ECO:0007669"/>
    <property type="project" value="TreeGrafter"/>
</dbReference>
<protein>
    <submittedName>
        <fullName evidence="9">TSA: Wollemia nobilis Ref_Wollemi_Transcript_19138_1020 transcribed RNA sequence</fullName>
    </submittedName>
</protein>
<dbReference type="SMART" id="SM00526">
    <property type="entry name" value="H15"/>
    <property type="match status" value="1"/>
</dbReference>
<evidence type="ECO:0000256" key="1">
    <source>
        <dbReference type="ARBA" id="ARBA00004123"/>
    </source>
</evidence>
<evidence type="ECO:0000256" key="4">
    <source>
        <dbReference type="ARBA" id="ARBA00023125"/>
    </source>
</evidence>
<dbReference type="AlphaFoldDB" id="A0A0C9RI02"/>
<dbReference type="GO" id="GO:0030527">
    <property type="term" value="F:structural constituent of chromatin"/>
    <property type="evidence" value="ECO:0007669"/>
    <property type="project" value="InterPro"/>
</dbReference>
<organism evidence="9">
    <name type="scientific">Wollemia nobilis</name>
    <dbReference type="NCBI Taxonomy" id="56998"/>
    <lineage>
        <taxon>Eukaryota</taxon>
        <taxon>Viridiplantae</taxon>
        <taxon>Streptophyta</taxon>
        <taxon>Embryophyta</taxon>
        <taxon>Tracheophyta</taxon>
        <taxon>Spermatophyta</taxon>
        <taxon>Pinopsida</taxon>
        <taxon>Pinidae</taxon>
        <taxon>Conifers II</taxon>
        <taxon>Araucariales</taxon>
        <taxon>Araucariaceae</taxon>
        <taxon>Wollemia</taxon>
    </lineage>
</organism>
<dbReference type="GO" id="GO:0005634">
    <property type="term" value="C:nucleus"/>
    <property type="evidence" value="ECO:0007669"/>
    <property type="project" value="UniProtKB-SubCell"/>
</dbReference>
<dbReference type="CDD" id="cd00073">
    <property type="entry name" value="H15"/>
    <property type="match status" value="1"/>
</dbReference>
<dbReference type="GO" id="GO:0000786">
    <property type="term" value="C:nucleosome"/>
    <property type="evidence" value="ECO:0007669"/>
    <property type="project" value="InterPro"/>
</dbReference>
<feature type="compositionally biased region" description="Low complexity" evidence="7">
    <location>
        <begin position="112"/>
        <end position="127"/>
    </location>
</feature>
<feature type="compositionally biased region" description="Basic residues" evidence="7">
    <location>
        <begin position="128"/>
        <end position="141"/>
    </location>
</feature>
<reference evidence="9" key="1">
    <citation type="submission" date="2015-02" db="EMBL/GenBank/DDBJ databases">
        <title>A transcriptome of Wollemia nobilis - a relic of Gondwana.</title>
        <authorList>
            <person name="Chia J.Y."/>
            <person name="Leong Y.S."/>
            <person name="Abdul Karim S."/>
            <person name="Wan Azmi N."/>
            <person name="Hercus R."/>
            <person name="Croft L."/>
        </authorList>
    </citation>
    <scope>NUCLEOTIDE SEQUENCE</scope>
    <source>
        <strain evidence="9">MaeBrown</strain>
        <tissue evidence="9">Leaf</tissue>
    </source>
</reference>
<dbReference type="PRINTS" id="PR00624">
    <property type="entry name" value="HISTONEH5"/>
</dbReference>
<dbReference type="GO" id="GO:0006334">
    <property type="term" value="P:nucleosome assembly"/>
    <property type="evidence" value="ECO:0007669"/>
    <property type="project" value="InterPro"/>
</dbReference>
<keyword evidence="4 6" id="KW-0238">DNA-binding</keyword>
<dbReference type="GO" id="GO:0030261">
    <property type="term" value="P:chromosome condensation"/>
    <property type="evidence" value="ECO:0007669"/>
    <property type="project" value="TreeGrafter"/>
</dbReference>
<feature type="compositionally biased region" description="Low complexity" evidence="7">
    <location>
        <begin position="180"/>
        <end position="193"/>
    </location>
</feature>
<feature type="compositionally biased region" description="Low complexity" evidence="7">
    <location>
        <begin position="142"/>
        <end position="157"/>
    </location>
</feature>
<dbReference type="InterPro" id="IPR036388">
    <property type="entry name" value="WH-like_DNA-bd_sf"/>
</dbReference>
<name>A0A0C9RI02_9CONI</name>
<dbReference type="EMBL" id="GCHU01019015">
    <property type="protein sequence ID" value="JAG86091.1"/>
    <property type="molecule type" value="Transcribed_RNA"/>
</dbReference>
<dbReference type="PANTHER" id="PTHR11467">
    <property type="entry name" value="HISTONE H1"/>
    <property type="match status" value="1"/>
</dbReference>
<comment type="similarity">
    <text evidence="6">Belongs to the histone H1/H5 family.</text>
</comment>
<dbReference type="PROSITE" id="PS51504">
    <property type="entry name" value="H15"/>
    <property type="match status" value="1"/>
</dbReference>
<evidence type="ECO:0000256" key="6">
    <source>
        <dbReference type="RuleBase" id="RU003894"/>
    </source>
</evidence>
<feature type="region of interest" description="Disordered" evidence="7">
    <location>
        <begin position="1"/>
        <end position="32"/>
    </location>
</feature>
<keyword evidence="5 6" id="KW-0539">Nucleus</keyword>